<comment type="pathway">
    <text evidence="3">Cofactor biosynthesis; adenosylcobalamin biosynthesis.</text>
</comment>
<dbReference type="RefSeq" id="WP_167181108.1">
    <property type="nucleotide sequence ID" value="NZ_JAAONZ010000001.1"/>
</dbReference>
<evidence type="ECO:0000256" key="6">
    <source>
        <dbReference type="ARBA" id="ARBA00022898"/>
    </source>
</evidence>
<feature type="compositionally biased region" description="Polar residues" evidence="10">
    <location>
        <begin position="356"/>
        <end position="371"/>
    </location>
</feature>
<feature type="domain" description="Aminotransferase class I/classII large" evidence="11">
    <location>
        <begin position="54"/>
        <end position="335"/>
    </location>
</feature>
<keyword evidence="6" id="KW-0663">Pyridoxal phosphate</keyword>
<proteinExistence type="predicted"/>
<comment type="cofactor">
    <cofactor evidence="1">
        <name>pyridoxal 5'-phosphate</name>
        <dbReference type="ChEBI" id="CHEBI:597326"/>
    </cofactor>
</comment>
<dbReference type="PANTHER" id="PTHR42885">
    <property type="entry name" value="HISTIDINOL-PHOSPHATE AMINOTRANSFERASE-RELATED"/>
    <property type="match status" value="1"/>
</dbReference>
<dbReference type="GO" id="GO:0030170">
    <property type="term" value="F:pyridoxal phosphate binding"/>
    <property type="evidence" value="ECO:0007669"/>
    <property type="project" value="InterPro"/>
</dbReference>
<dbReference type="GO" id="GO:0048472">
    <property type="term" value="F:threonine-phosphate decarboxylase activity"/>
    <property type="evidence" value="ECO:0007669"/>
    <property type="project" value="UniProtKB-EC"/>
</dbReference>
<dbReference type="InterPro" id="IPR004839">
    <property type="entry name" value="Aminotransferase_I/II_large"/>
</dbReference>
<sequence>MLNHGGQLEKIKAQYPQVTADWLDLSTGIAPWSWPVTDIPAQVWQRLPEAPEGLCQAAANYYGCEARQVVPVGGSQVAIELLPECMPQHAIAIPRWGYGEHARCWSRSGHDVVFYDSPDEVTALLEGDRVTSVLVINPNNPSAAITPLSCLLSWLQMVTARGGILLVDEAFADVEPGHHSAVLLGESDHLVVLRSVGKFFGMAGLRLGFLIAGESLRQTFLQKTMLWSVSGPAQWMGERMLSDSIWQRTQRHRVSYYKEQLVGILNAHLLQDRDIQMGVGPLFVSLFARGSLLPRLFHFFAQRGILVRIFEPQDGVTCLRIGLTDEQGLARLLMALDEWAQQGRRESDTVRHEESNNLQTLTRHSITAGQG</sequence>
<evidence type="ECO:0000256" key="8">
    <source>
        <dbReference type="ARBA" id="ARBA00029996"/>
    </source>
</evidence>
<dbReference type="EMBL" id="JAAONZ010000001">
    <property type="protein sequence ID" value="NHO64258.1"/>
    <property type="molecule type" value="Genomic_DNA"/>
</dbReference>
<evidence type="ECO:0000259" key="11">
    <source>
        <dbReference type="Pfam" id="PF00155"/>
    </source>
</evidence>
<evidence type="ECO:0000313" key="12">
    <source>
        <dbReference type="EMBL" id="NHO64258.1"/>
    </source>
</evidence>
<evidence type="ECO:0000256" key="9">
    <source>
        <dbReference type="ARBA" id="ARBA00048531"/>
    </source>
</evidence>
<dbReference type="InterPro" id="IPR004838">
    <property type="entry name" value="NHTrfase_class1_PyrdxlP-BS"/>
</dbReference>
<accession>A0A9E5JRK8</accession>
<dbReference type="GO" id="GO:0009236">
    <property type="term" value="P:cobalamin biosynthetic process"/>
    <property type="evidence" value="ECO:0007669"/>
    <property type="project" value="UniProtKB-KW"/>
</dbReference>
<organism evidence="12 13">
    <name type="scientific">Pseudomaricurvus hydrocarbonicus</name>
    <dbReference type="NCBI Taxonomy" id="1470433"/>
    <lineage>
        <taxon>Bacteria</taxon>
        <taxon>Pseudomonadati</taxon>
        <taxon>Pseudomonadota</taxon>
        <taxon>Gammaproteobacteria</taxon>
        <taxon>Cellvibrionales</taxon>
        <taxon>Cellvibrionaceae</taxon>
        <taxon>Pseudomaricurvus</taxon>
    </lineage>
</organism>
<dbReference type="Proteomes" id="UP000787472">
    <property type="component" value="Unassembled WGS sequence"/>
</dbReference>
<dbReference type="InterPro" id="IPR005860">
    <property type="entry name" value="CobD"/>
</dbReference>
<gene>
    <name evidence="12" type="ORF">G8770_01695</name>
</gene>
<keyword evidence="13" id="KW-1185">Reference proteome</keyword>
<evidence type="ECO:0000256" key="5">
    <source>
        <dbReference type="ARBA" id="ARBA00022573"/>
    </source>
</evidence>
<feature type="region of interest" description="Disordered" evidence="10">
    <location>
        <begin position="344"/>
        <end position="371"/>
    </location>
</feature>
<evidence type="ECO:0000256" key="3">
    <source>
        <dbReference type="ARBA" id="ARBA00004953"/>
    </source>
</evidence>
<evidence type="ECO:0000256" key="7">
    <source>
        <dbReference type="ARBA" id="ARBA00023239"/>
    </source>
</evidence>
<comment type="caution">
    <text evidence="12">The sequence shown here is derived from an EMBL/GenBank/DDBJ whole genome shotgun (WGS) entry which is preliminary data.</text>
</comment>
<keyword evidence="7 12" id="KW-0456">Lyase</keyword>
<evidence type="ECO:0000256" key="10">
    <source>
        <dbReference type="SAM" id="MobiDB-lite"/>
    </source>
</evidence>
<dbReference type="NCBIfam" id="TIGR01140">
    <property type="entry name" value="L_thr_O3P_dcar"/>
    <property type="match status" value="1"/>
</dbReference>
<dbReference type="Pfam" id="PF00155">
    <property type="entry name" value="Aminotran_1_2"/>
    <property type="match status" value="1"/>
</dbReference>
<dbReference type="Gene3D" id="3.90.1150.10">
    <property type="entry name" value="Aspartate Aminotransferase, domain 1"/>
    <property type="match status" value="1"/>
</dbReference>
<dbReference type="SUPFAM" id="SSF53383">
    <property type="entry name" value="PLP-dependent transferases"/>
    <property type="match status" value="1"/>
</dbReference>
<dbReference type="Gene3D" id="3.40.640.10">
    <property type="entry name" value="Type I PLP-dependent aspartate aminotransferase-like (Major domain)"/>
    <property type="match status" value="1"/>
</dbReference>
<keyword evidence="5" id="KW-0169">Cobalamin biosynthesis</keyword>
<evidence type="ECO:0000256" key="4">
    <source>
        <dbReference type="ARBA" id="ARBA00012285"/>
    </source>
</evidence>
<dbReference type="InterPro" id="IPR015421">
    <property type="entry name" value="PyrdxlP-dep_Trfase_major"/>
</dbReference>
<dbReference type="AlphaFoldDB" id="A0A9E5JRK8"/>
<comment type="function">
    <text evidence="2">Decarboxylates L-threonine-O-3-phosphate to yield (R)-1-amino-2-propanol O-2-phosphate, the precursor for the linkage between the nucleotide loop and the corrin ring in cobalamin.</text>
</comment>
<dbReference type="InterPro" id="IPR015422">
    <property type="entry name" value="PyrdxlP-dep_Trfase_small"/>
</dbReference>
<feature type="compositionally biased region" description="Basic and acidic residues" evidence="10">
    <location>
        <begin position="344"/>
        <end position="355"/>
    </location>
</feature>
<reference evidence="12" key="1">
    <citation type="submission" date="2020-03" db="EMBL/GenBank/DDBJ databases">
        <authorList>
            <person name="Guo F."/>
        </authorList>
    </citation>
    <scope>NUCLEOTIDE SEQUENCE</scope>
    <source>
        <strain evidence="12">JCM 30134</strain>
    </source>
</reference>
<dbReference type="InterPro" id="IPR015424">
    <property type="entry name" value="PyrdxlP-dep_Trfase"/>
</dbReference>
<dbReference type="EC" id="4.1.1.81" evidence="4"/>
<dbReference type="CDD" id="cd00609">
    <property type="entry name" value="AAT_like"/>
    <property type="match status" value="1"/>
</dbReference>
<evidence type="ECO:0000256" key="2">
    <source>
        <dbReference type="ARBA" id="ARBA00003444"/>
    </source>
</evidence>
<dbReference type="PANTHER" id="PTHR42885:SF1">
    <property type="entry name" value="THREONINE-PHOSPHATE DECARBOXYLASE"/>
    <property type="match status" value="1"/>
</dbReference>
<protein>
    <recommendedName>
        <fullName evidence="4">threonine-phosphate decarboxylase</fullName>
        <ecNumber evidence="4">4.1.1.81</ecNumber>
    </recommendedName>
    <alternativeName>
        <fullName evidence="8">L-threonine-O-3-phosphate decarboxylase</fullName>
    </alternativeName>
</protein>
<dbReference type="PROSITE" id="PS00105">
    <property type="entry name" value="AA_TRANSFER_CLASS_1"/>
    <property type="match status" value="1"/>
</dbReference>
<evidence type="ECO:0000313" key="13">
    <source>
        <dbReference type="Proteomes" id="UP000787472"/>
    </source>
</evidence>
<evidence type="ECO:0000256" key="1">
    <source>
        <dbReference type="ARBA" id="ARBA00001933"/>
    </source>
</evidence>
<comment type="catalytic activity">
    <reaction evidence="9">
        <text>O-phospho-L-threonine + H(+) = (R)-1-aminopropan-2-yl phosphate + CO2</text>
        <dbReference type="Rhea" id="RHEA:11492"/>
        <dbReference type="ChEBI" id="CHEBI:15378"/>
        <dbReference type="ChEBI" id="CHEBI:16526"/>
        <dbReference type="ChEBI" id="CHEBI:58563"/>
        <dbReference type="ChEBI" id="CHEBI:58675"/>
        <dbReference type="EC" id="4.1.1.81"/>
    </reaction>
</comment>
<name>A0A9E5JRK8_9GAMM</name>